<keyword evidence="1" id="KW-0175">Coiled coil</keyword>
<name>A0A8H3GTH2_9AGAM</name>
<proteinExistence type="predicted"/>
<reference evidence="3" key="1">
    <citation type="submission" date="2021-01" db="EMBL/GenBank/DDBJ databases">
        <authorList>
            <person name="Kaushik A."/>
        </authorList>
    </citation>
    <scope>NUCLEOTIDE SEQUENCE</scope>
    <source>
        <strain evidence="3">AG2-2IIIB</strain>
    </source>
</reference>
<evidence type="ECO:0008006" key="5">
    <source>
        <dbReference type="Google" id="ProtNLM"/>
    </source>
</evidence>
<evidence type="ECO:0000313" key="4">
    <source>
        <dbReference type="Proteomes" id="UP000663843"/>
    </source>
</evidence>
<dbReference type="EMBL" id="CAJMWT010003456">
    <property type="protein sequence ID" value="CAE6472042.1"/>
    <property type="molecule type" value="Genomic_DNA"/>
</dbReference>
<protein>
    <recommendedName>
        <fullName evidence="5">Fungal-type protein kinase domain-containing protein</fullName>
    </recommendedName>
</protein>
<evidence type="ECO:0000256" key="2">
    <source>
        <dbReference type="SAM" id="MobiDB-lite"/>
    </source>
</evidence>
<accession>A0A8H3GTH2</accession>
<feature type="region of interest" description="Disordered" evidence="2">
    <location>
        <begin position="550"/>
        <end position="615"/>
    </location>
</feature>
<sequence length="673" mass="75839">MLRVSNNVTIPHPPSSPIRKGSPLADTRTATEIDKLNSKGLRVRDVAGENGWVTRIQRTIEGQETSLNTDIAPLLCLLNHISERIFDALPGQKVLVFRSGNCRVKSPFTDHYCQPDVVVEWEEVQEFPQNYSVLSTSKTWTKLATVGEIKVSQSRKGQLASYLRNHLQFHPELNAVLGFTAQRDGYALFYHDAAVIHRSEFRWESGPLALYAFIGKLYTQPYRDQSIQISDVQAPTWAIKIGNDVYVSMTETLEMLAGPGQRRQTGMWKNLATDEVVFIKDIWRHLSRLFFEGLLLKQAHHLKSLCGLAVYCAYGYVLDENHARVRTTSLDPGSVEEQVAGRFKMRLVTEEIGSPLNGGTPKFIARSISSGRLLNKDASSSKGVDMPLLDGLSAGYRQFMHTTEYQVAHNPGPEPAKVGVVHRLFHDAESTVWVIAWTFITSVKTRSEPESGPREDFSDFFYTMRNHFPQPGFRDSREGLALLFAMSDSWETALHPDLAMLASMLTNIFRYILPEWAHQPDLDDEHVHEALMRLLLAEIVKIKDDDTDIEIDIGGRQPPSPRDGVNPLPHSASNSRTKDSTQSRTGRSTEPIAKKPSRSTEQIPNNKPDRGTWSGVLRSDTAARARAEQQNEQQNLQQNLQQEVSLSWSMDTCELQEPEQVLELEADLLELKL</sequence>
<gene>
    <name evidence="3" type="ORF">RDB_LOCUS107656</name>
</gene>
<feature type="region of interest" description="Disordered" evidence="2">
    <location>
        <begin position="1"/>
        <end position="26"/>
    </location>
</feature>
<evidence type="ECO:0000256" key="1">
    <source>
        <dbReference type="SAM" id="Coils"/>
    </source>
</evidence>
<dbReference type="AlphaFoldDB" id="A0A8H3GTH2"/>
<evidence type="ECO:0000313" key="3">
    <source>
        <dbReference type="EMBL" id="CAE6472042.1"/>
    </source>
</evidence>
<organism evidence="3 4">
    <name type="scientific">Rhizoctonia solani</name>
    <dbReference type="NCBI Taxonomy" id="456999"/>
    <lineage>
        <taxon>Eukaryota</taxon>
        <taxon>Fungi</taxon>
        <taxon>Dikarya</taxon>
        <taxon>Basidiomycota</taxon>
        <taxon>Agaricomycotina</taxon>
        <taxon>Agaricomycetes</taxon>
        <taxon>Cantharellales</taxon>
        <taxon>Ceratobasidiaceae</taxon>
        <taxon>Rhizoctonia</taxon>
    </lineage>
</organism>
<dbReference type="Proteomes" id="UP000663843">
    <property type="component" value="Unassembled WGS sequence"/>
</dbReference>
<comment type="caution">
    <text evidence="3">The sequence shown here is derived from an EMBL/GenBank/DDBJ whole genome shotgun (WGS) entry which is preliminary data.</text>
</comment>
<feature type="coiled-coil region" evidence="1">
    <location>
        <begin position="619"/>
        <end position="646"/>
    </location>
</feature>